<dbReference type="InterPro" id="IPR049457">
    <property type="entry name" value="Emfourin"/>
</dbReference>
<dbReference type="Pfam" id="PF20242">
    <property type="entry name" value="Emfourin"/>
    <property type="match status" value="1"/>
</dbReference>
<accession>A0ABP7ARM0</accession>
<dbReference type="Proteomes" id="UP001501074">
    <property type="component" value="Unassembled WGS sequence"/>
</dbReference>
<proteinExistence type="predicted"/>
<evidence type="ECO:0000313" key="2">
    <source>
        <dbReference type="Proteomes" id="UP001501074"/>
    </source>
</evidence>
<organism evidence="1 2">
    <name type="scientific">Kineosporia mesophila</name>
    <dbReference type="NCBI Taxonomy" id="566012"/>
    <lineage>
        <taxon>Bacteria</taxon>
        <taxon>Bacillati</taxon>
        <taxon>Actinomycetota</taxon>
        <taxon>Actinomycetes</taxon>
        <taxon>Kineosporiales</taxon>
        <taxon>Kineosporiaceae</taxon>
        <taxon>Kineosporia</taxon>
    </lineage>
</organism>
<gene>
    <name evidence="1" type="ORF">GCM10022223_67580</name>
</gene>
<reference evidence="2" key="1">
    <citation type="journal article" date="2019" name="Int. J. Syst. Evol. Microbiol.">
        <title>The Global Catalogue of Microorganisms (GCM) 10K type strain sequencing project: providing services to taxonomists for standard genome sequencing and annotation.</title>
        <authorList>
            <consortium name="The Broad Institute Genomics Platform"/>
            <consortium name="The Broad Institute Genome Sequencing Center for Infectious Disease"/>
            <person name="Wu L."/>
            <person name="Ma J."/>
        </authorList>
    </citation>
    <scope>NUCLEOTIDE SEQUENCE [LARGE SCALE GENOMIC DNA]</scope>
    <source>
        <strain evidence="2">JCM 16902</strain>
    </source>
</reference>
<sequence length="97" mass="10282">MILTLYRSGGFAAVAQPEVSVDTSTLPKDEADHVESAVREARVAELAGQPAAVPGAGDRFVYELTVHEGNTRHTVKVTEPFADPALGTLIDLLSSYS</sequence>
<dbReference type="RefSeq" id="WP_331283016.1">
    <property type="nucleotide sequence ID" value="NZ_BAAAZO010000013.1"/>
</dbReference>
<evidence type="ECO:0000313" key="1">
    <source>
        <dbReference type="EMBL" id="GAA3639040.1"/>
    </source>
</evidence>
<comment type="caution">
    <text evidence="1">The sequence shown here is derived from an EMBL/GenBank/DDBJ whole genome shotgun (WGS) entry which is preliminary data.</text>
</comment>
<evidence type="ECO:0008006" key="3">
    <source>
        <dbReference type="Google" id="ProtNLM"/>
    </source>
</evidence>
<name>A0ABP7ARM0_9ACTN</name>
<protein>
    <recommendedName>
        <fullName evidence="3">Metalloprotease</fullName>
    </recommendedName>
</protein>
<dbReference type="EMBL" id="BAAAZO010000013">
    <property type="protein sequence ID" value="GAA3639040.1"/>
    <property type="molecule type" value="Genomic_DNA"/>
</dbReference>
<keyword evidence="2" id="KW-1185">Reference proteome</keyword>